<organism evidence="1 2">
    <name type="scientific">Puia dinghuensis</name>
    <dbReference type="NCBI Taxonomy" id="1792502"/>
    <lineage>
        <taxon>Bacteria</taxon>
        <taxon>Pseudomonadati</taxon>
        <taxon>Bacteroidota</taxon>
        <taxon>Chitinophagia</taxon>
        <taxon>Chitinophagales</taxon>
        <taxon>Chitinophagaceae</taxon>
        <taxon>Puia</taxon>
    </lineage>
</organism>
<reference evidence="1" key="2">
    <citation type="submission" date="2020-09" db="EMBL/GenBank/DDBJ databases">
        <authorList>
            <person name="Sun Q."/>
            <person name="Zhou Y."/>
        </authorList>
    </citation>
    <scope>NUCLEOTIDE SEQUENCE</scope>
    <source>
        <strain evidence="1">CGMCC 1.15448</strain>
    </source>
</reference>
<sequence>MDVLSHGRYSEYELIYRLSIILANLTIGGKNKLIKSAAFHHLDPSEKGAISYFIGLTVSKVFAEKLLDVPWLLHFDVYRNQLGTTSASGVRQKPDLLGRSKFGDWIILESKGRANTLPRNLLDKGKAQTRTIQAIGGRTPHLRISAVTHFKGNELHFDWADPEGSVEDAMDLNTTPDEYLSLYYRLVYMVLSTHEPFESNGYTLYSYPDLGITIGLLTSIYQAYGQQNLPSVEAVGPLPKEGLPEVAGQRFYVGTDGVAIGMSEDIRQRLRAH</sequence>
<accession>A0A8J2XWH5</accession>
<dbReference type="AlphaFoldDB" id="A0A8J2XWH5"/>
<evidence type="ECO:0000313" key="2">
    <source>
        <dbReference type="Proteomes" id="UP000607559"/>
    </source>
</evidence>
<reference evidence="1" key="1">
    <citation type="journal article" date="2014" name="Int. J. Syst. Evol. Microbiol.">
        <title>Complete genome sequence of Corynebacterium casei LMG S-19264T (=DSM 44701T), isolated from a smear-ripened cheese.</title>
        <authorList>
            <consortium name="US DOE Joint Genome Institute (JGI-PGF)"/>
            <person name="Walter F."/>
            <person name="Albersmeier A."/>
            <person name="Kalinowski J."/>
            <person name="Ruckert C."/>
        </authorList>
    </citation>
    <scope>NUCLEOTIDE SEQUENCE</scope>
    <source>
        <strain evidence="1">CGMCC 1.15448</strain>
    </source>
</reference>
<dbReference type="EMBL" id="BMJC01000006">
    <property type="protein sequence ID" value="GGB20057.1"/>
    <property type="molecule type" value="Genomic_DNA"/>
</dbReference>
<protein>
    <recommendedName>
        <fullName evidence="3">Restriction endonuclease</fullName>
    </recommendedName>
</protein>
<gene>
    <name evidence="1" type="ORF">GCM10011511_49720</name>
</gene>
<proteinExistence type="predicted"/>
<keyword evidence="2" id="KW-1185">Reference proteome</keyword>
<comment type="caution">
    <text evidence="1">The sequence shown here is derived from an EMBL/GenBank/DDBJ whole genome shotgun (WGS) entry which is preliminary data.</text>
</comment>
<evidence type="ECO:0000313" key="1">
    <source>
        <dbReference type="EMBL" id="GGB20057.1"/>
    </source>
</evidence>
<evidence type="ECO:0008006" key="3">
    <source>
        <dbReference type="Google" id="ProtNLM"/>
    </source>
</evidence>
<dbReference type="Proteomes" id="UP000607559">
    <property type="component" value="Unassembled WGS sequence"/>
</dbReference>
<name>A0A8J2XWH5_9BACT</name>